<evidence type="ECO:0000256" key="2">
    <source>
        <dbReference type="ARBA" id="ARBA00005982"/>
    </source>
</evidence>
<dbReference type="Gene3D" id="1.20.1250.20">
    <property type="entry name" value="MFS general substrate transporter like domains"/>
    <property type="match status" value="1"/>
</dbReference>
<comment type="caution">
    <text evidence="7">The sequence shown here is derived from an EMBL/GenBank/DDBJ whole genome shotgun (WGS) entry which is preliminary data.</text>
</comment>
<feature type="transmembrane region" description="Helical" evidence="6">
    <location>
        <begin position="327"/>
        <end position="349"/>
    </location>
</feature>
<proteinExistence type="inferred from homology"/>
<evidence type="ECO:0000256" key="5">
    <source>
        <dbReference type="ARBA" id="ARBA00023136"/>
    </source>
</evidence>
<feature type="transmembrane region" description="Helical" evidence="6">
    <location>
        <begin position="58"/>
        <end position="80"/>
    </location>
</feature>
<comment type="similarity">
    <text evidence="2">Belongs to the major facilitator superfamily. Proton-dependent oligopeptide transporter (POT/PTR) (TC 2.A.17) family.</text>
</comment>
<dbReference type="EMBL" id="JADFTS010000003">
    <property type="protein sequence ID" value="KAF9613530.1"/>
    <property type="molecule type" value="Genomic_DNA"/>
</dbReference>
<evidence type="ECO:0000313" key="7">
    <source>
        <dbReference type="EMBL" id="KAF9613530.1"/>
    </source>
</evidence>
<keyword evidence="4 6" id="KW-1133">Transmembrane helix</keyword>
<evidence type="ECO:0000256" key="1">
    <source>
        <dbReference type="ARBA" id="ARBA00004141"/>
    </source>
</evidence>
<feature type="transmembrane region" description="Helical" evidence="6">
    <location>
        <begin position="214"/>
        <end position="234"/>
    </location>
</feature>
<dbReference type="Pfam" id="PF00854">
    <property type="entry name" value="PTR2"/>
    <property type="match status" value="1"/>
</dbReference>
<dbReference type="InterPro" id="IPR018456">
    <property type="entry name" value="PTR2_symporter_CS"/>
</dbReference>
<feature type="transmembrane region" description="Helical" evidence="6">
    <location>
        <begin position="488"/>
        <end position="513"/>
    </location>
</feature>
<name>A0A835I8K8_9MAGN</name>
<dbReference type="GO" id="GO:0006857">
    <property type="term" value="P:oligopeptide transport"/>
    <property type="evidence" value="ECO:0007669"/>
    <property type="project" value="InterPro"/>
</dbReference>
<dbReference type="PANTHER" id="PTHR11654">
    <property type="entry name" value="OLIGOPEPTIDE TRANSPORTER-RELATED"/>
    <property type="match status" value="1"/>
</dbReference>
<feature type="transmembrane region" description="Helical" evidence="6">
    <location>
        <begin position="369"/>
        <end position="393"/>
    </location>
</feature>
<evidence type="ECO:0000256" key="6">
    <source>
        <dbReference type="SAM" id="Phobius"/>
    </source>
</evidence>
<gene>
    <name evidence="7" type="ORF">IFM89_008447</name>
</gene>
<dbReference type="InterPro" id="IPR000109">
    <property type="entry name" value="POT_fam"/>
</dbReference>
<dbReference type="PROSITE" id="PS01022">
    <property type="entry name" value="PTR2_1"/>
    <property type="match status" value="1"/>
</dbReference>
<protein>
    <submittedName>
        <fullName evidence="7">Uncharacterized protein</fullName>
    </submittedName>
</protein>
<evidence type="ECO:0000256" key="4">
    <source>
        <dbReference type="ARBA" id="ARBA00022989"/>
    </source>
</evidence>
<dbReference type="Proteomes" id="UP000631114">
    <property type="component" value="Unassembled WGS sequence"/>
</dbReference>
<keyword evidence="8" id="KW-1185">Reference proteome</keyword>
<dbReference type="OrthoDB" id="8904098at2759"/>
<reference evidence="7 8" key="1">
    <citation type="submission" date="2020-10" db="EMBL/GenBank/DDBJ databases">
        <title>The Coptis chinensis genome and diversification of protoberbering-type alkaloids.</title>
        <authorList>
            <person name="Wang B."/>
            <person name="Shu S."/>
            <person name="Song C."/>
            <person name="Liu Y."/>
        </authorList>
    </citation>
    <scope>NUCLEOTIDE SEQUENCE [LARGE SCALE GENOMIC DNA]</scope>
    <source>
        <strain evidence="7">HL-2020</strain>
        <tissue evidence="7">Leaf</tissue>
    </source>
</reference>
<sequence length="591" mass="65619">MEDNCNQNDSKQEVSIQKGGLRTMPFIIVNQSFERLATMGLRPNMILYFVNVYRMDSATGASLLSLWSFLSDLLSVLGAFISDSYLGRFRVIVLGSFVSLVGMTLLWLTAMIPQAKPAPCDSPHIRCHDPTLGQLALLLSSLVFMSVGSGCIRPCALVFGADQLVKTDNPQKNERILQSYFNWYYASIGLSSIIALTVVVYIQDHFGLRVGFGVPALLMLSSAIFFLVGCPLYVKVRIHESLFTDLAQVIVAAFRNRNLAFPPENLNGLRYDSNNLFVAPSNKLRFLNKACIVRNPDEDFSCDGSAVEPWELCNVDQVEGLKALIRVIPIWSTGIMIFTTLGQFSITVLQANCMDRHITSSFQISSGSFGLFVAIVATLAMVFYGQVVIHLVTKYRQQPRGVRPTLRMGIGSLISCLAMASAAIVESIRRRTAIEEGLSDQPRSVVKMSAMWLIPQLSLIGFAEGIYGVAQLEFYYSELPKTMSTLGMALFTLGTAFAGLFGSLLFTIVDTVTKRGGEVSWLSTNLNKGHYDYYYALLTFLSLLNFVYFLVCCRAYEPCEDMRTKAPNERDELKKELLCKSNDHFPSTSLA</sequence>
<dbReference type="GO" id="GO:0022857">
    <property type="term" value="F:transmembrane transporter activity"/>
    <property type="evidence" value="ECO:0007669"/>
    <property type="project" value="InterPro"/>
</dbReference>
<keyword evidence="5 6" id="KW-0472">Membrane</keyword>
<dbReference type="AlphaFoldDB" id="A0A835I8K8"/>
<feature type="transmembrane region" description="Helical" evidence="6">
    <location>
        <begin position="132"/>
        <end position="159"/>
    </location>
</feature>
<dbReference type="GO" id="GO:0016020">
    <property type="term" value="C:membrane"/>
    <property type="evidence" value="ECO:0007669"/>
    <property type="project" value="UniProtKB-SubCell"/>
</dbReference>
<keyword evidence="3 6" id="KW-0812">Transmembrane</keyword>
<feature type="transmembrane region" description="Helical" evidence="6">
    <location>
        <begin position="180"/>
        <end position="202"/>
    </location>
</feature>
<accession>A0A835I8K8</accession>
<evidence type="ECO:0000313" key="8">
    <source>
        <dbReference type="Proteomes" id="UP000631114"/>
    </source>
</evidence>
<dbReference type="InterPro" id="IPR036259">
    <property type="entry name" value="MFS_trans_sf"/>
</dbReference>
<feature type="transmembrane region" description="Helical" evidence="6">
    <location>
        <begin position="92"/>
        <end position="112"/>
    </location>
</feature>
<dbReference type="CDD" id="cd17416">
    <property type="entry name" value="MFS_NPF1_2"/>
    <property type="match status" value="1"/>
</dbReference>
<feature type="transmembrane region" description="Helical" evidence="6">
    <location>
        <begin position="405"/>
        <end position="425"/>
    </location>
</feature>
<evidence type="ECO:0000256" key="3">
    <source>
        <dbReference type="ARBA" id="ARBA00022692"/>
    </source>
</evidence>
<feature type="transmembrane region" description="Helical" evidence="6">
    <location>
        <begin position="533"/>
        <end position="556"/>
    </location>
</feature>
<dbReference type="SUPFAM" id="SSF103473">
    <property type="entry name" value="MFS general substrate transporter"/>
    <property type="match status" value="1"/>
</dbReference>
<organism evidence="7 8">
    <name type="scientific">Coptis chinensis</name>
    <dbReference type="NCBI Taxonomy" id="261450"/>
    <lineage>
        <taxon>Eukaryota</taxon>
        <taxon>Viridiplantae</taxon>
        <taxon>Streptophyta</taxon>
        <taxon>Embryophyta</taxon>
        <taxon>Tracheophyta</taxon>
        <taxon>Spermatophyta</taxon>
        <taxon>Magnoliopsida</taxon>
        <taxon>Ranunculales</taxon>
        <taxon>Ranunculaceae</taxon>
        <taxon>Coptidoideae</taxon>
        <taxon>Coptis</taxon>
    </lineage>
</organism>
<comment type="subcellular location">
    <subcellularLocation>
        <location evidence="1">Membrane</location>
        <topology evidence="1">Multi-pass membrane protein</topology>
    </subcellularLocation>
</comment>
<feature type="transmembrane region" description="Helical" evidence="6">
    <location>
        <begin position="445"/>
        <end position="467"/>
    </location>
</feature>